<reference evidence="1 2" key="1">
    <citation type="journal article" date="2019" name="Mol. Ecol. Resour.">
        <title>Improving Illumina assemblies with Hi-C and long reads: an example with the North African dromedary.</title>
        <authorList>
            <person name="Elbers J.P."/>
            <person name="Rogers M.F."/>
            <person name="Perelman P.L."/>
            <person name="Proskuryakova A.A."/>
            <person name="Serdyukova N.A."/>
            <person name="Johnson W.E."/>
            <person name="Horin P."/>
            <person name="Corander J."/>
            <person name="Murphy D."/>
            <person name="Burger P.A."/>
        </authorList>
    </citation>
    <scope>NUCLEOTIDE SEQUENCE [LARGE SCALE GENOMIC DNA]</scope>
    <source>
        <strain evidence="1">Drom800</strain>
        <tissue evidence="1">Blood</tissue>
    </source>
</reference>
<name>A0A5N4CY86_CAMDR</name>
<dbReference type="PANTHER" id="PTHR34927:SF1">
    <property type="entry name" value="IQ DOMAIN-CONTAINING PROTEIN K"/>
    <property type="match status" value="1"/>
</dbReference>
<keyword evidence="2" id="KW-1185">Reference proteome</keyword>
<dbReference type="Proteomes" id="UP000299084">
    <property type="component" value="Unassembled WGS sequence"/>
</dbReference>
<evidence type="ECO:0000313" key="2">
    <source>
        <dbReference type="Proteomes" id="UP000299084"/>
    </source>
</evidence>
<proteinExistence type="predicted"/>
<dbReference type="InterPro" id="IPR043408">
    <property type="entry name" value="IQCK"/>
</dbReference>
<accession>A0A5N4CY86</accession>
<protein>
    <submittedName>
        <fullName evidence="1">IQ domain-containing protein K</fullName>
    </submittedName>
</protein>
<evidence type="ECO:0000313" key="1">
    <source>
        <dbReference type="EMBL" id="KAB1263816.1"/>
    </source>
</evidence>
<dbReference type="EMBL" id="JWIN03000018">
    <property type="protein sequence ID" value="KAB1263816.1"/>
    <property type="molecule type" value="Genomic_DNA"/>
</dbReference>
<dbReference type="PANTHER" id="PTHR34927">
    <property type="entry name" value="IQ DOMAIN-CONTAINING PROTEIN K"/>
    <property type="match status" value="1"/>
</dbReference>
<gene>
    <name evidence="1" type="ORF">Cadr_000024027</name>
</gene>
<dbReference type="AlphaFoldDB" id="A0A5N4CY86"/>
<comment type="caution">
    <text evidence="1">The sequence shown here is derived from an EMBL/GenBank/DDBJ whole genome shotgun (WGS) entry which is preliminary data.</text>
</comment>
<sequence>MNRFLPPPPPQVAPLEEMAFHGFNAEHIYSVPRLAKVSEVPCSQPTLETINPKTCKLKCNKDDQYQADLDSVLNTKGENVKGKRKCRSPKEYLETFIFPVLLPGIARLLQEAKKEKCFEVSCFVSLFLNAW</sequence>
<organism evidence="1 2">
    <name type="scientific">Camelus dromedarius</name>
    <name type="common">Dromedary</name>
    <name type="synonym">Arabian camel</name>
    <dbReference type="NCBI Taxonomy" id="9838"/>
    <lineage>
        <taxon>Eukaryota</taxon>
        <taxon>Metazoa</taxon>
        <taxon>Chordata</taxon>
        <taxon>Craniata</taxon>
        <taxon>Vertebrata</taxon>
        <taxon>Euteleostomi</taxon>
        <taxon>Mammalia</taxon>
        <taxon>Eutheria</taxon>
        <taxon>Laurasiatheria</taxon>
        <taxon>Artiodactyla</taxon>
        <taxon>Tylopoda</taxon>
        <taxon>Camelidae</taxon>
        <taxon>Camelus</taxon>
    </lineage>
</organism>